<evidence type="ECO:0000313" key="2">
    <source>
        <dbReference type="EMBL" id="QJA82180.1"/>
    </source>
</evidence>
<dbReference type="Gene3D" id="3.40.50.150">
    <property type="entry name" value="Vaccinia Virus protein VP39"/>
    <property type="match status" value="1"/>
</dbReference>
<protein>
    <submittedName>
        <fullName evidence="2">Putative glycosyltransferase</fullName>
    </submittedName>
</protein>
<dbReference type="InterPro" id="IPR029063">
    <property type="entry name" value="SAM-dependent_MTases_sf"/>
</dbReference>
<accession>A0A6M3IRJ4</accession>
<dbReference type="EMBL" id="MT141400">
    <property type="protein sequence ID" value="QJA60210.1"/>
    <property type="molecule type" value="Genomic_DNA"/>
</dbReference>
<gene>
    <name evidence="2" type="ORF">MM415A00437_0027</name>
    <name evidence="1" type="ORF">MM415B01161_0010</name>
</gene>
<dbReference type="PANTHER" id="PTHR30160">
    <property type="entry name" value="TETRAACYLDISACCHARIDE 4'-KINASE-RELATED"/>
    <property type="match status" value="1"/>
</dbReference>
<dbReference type="GO" id="GO:0009244">
    <property type="term" value="P:lipopolysaccharide core region biosynthetic process"/>
    <property type="evidence" value="ECO:0007669"/>
    <property type="project" value="TreeGrafter"/>
</dbReference>
<reference evidence="1" key="1">
    <citation type="submission" date="2020-03" db="EMBL/GenBank/DDBJ databases">
        <title>The deep terrestrial virosphere.</title>
        <authorList>
            <person name="Holmfeldt K."/>
            <person name="Nilsson E."/>
            <person name="Simone D."/>
            <person name="Lopez-Fernandez M."/>
            <person name="Wu X."/>
            <person name="de Brujin I."/>
            <person name="Lundin D."/>
            <person name="Andersson A."/>
            <person name="Bertilsson S."/>
            <person name="Dopson M."/>
        </authorList>
    </citation>
    <scope>NUCLEOTIDE SEQUENCE</scope>
    <source>
        <strain evidence="2">MM415A00437</strain>
        <strain evidence="1">MM415B01161</strain>
    </source>
</reference>
<organism evidence="1">
    <name type="scientific">viral metagenome</name>
    <dbReference type="NCBI Taxonomy" id="1070528"/>
    <lineage>
        <taxon>unclassified sequences</taxon>
        <taxon>metagenomes</taxon>
        <taxon>organismal metagenomes</taxon>
    </lineage>
</organism>
<dbReference type="SUPFAM" id="SSF53335">
    <property type="entry name" value="S-adenosyl-L-methionine-dependent methyltransferases"/>
    <property type="match status" value="1"/>
</dbReference>
<dbReference type="SUPFAM" id="SSF53756">
    <property type="entry name" value="UDP-Glycosyltransferase/glycogen phosphorylase"/>
    <property type="match status" value="2"/>
</dbReference>
<dbReference type="GO" id="GO:0005829">
    <property type="term" value="C:cytosol"/>
    <property type="evidence" value="ECO:0007669"/>
    <property type="project" value="TreeGrafter"/>
</dbReference>
<dbReference type="EMBL" id="MT142481">
    <property type="protein sequence ID" value="QJA82180.1"/>
    <property type="molecule type" value="Genomic_DNA"/>
</dbReference>
<dbReference type="InterPro" id="IPR051199">
    <property type="entry name" value="LPS_LOS_Heptosyltrfase"/>
</dbReference>
<keyword evidence="2" id="KW-0808">Transferase</keyword>
<dbReference type="PANTHER" id="PTHR30160:SF1">
    <property type="entry name" value="LIPOPOLYSACCHARIDE 1,2-N-ACETYLGLUCOSAMINETRANSFERASE-RELATED"/>
    <property type="match status" value="1"/>
</dbReference>
<dbReference type="GO" id="GO:0008713">
    <property type="term" value="F:ADP-heptose-lipopolysaccharide heptosyltransferase activity"/>
    <property type="evidence" value="ECO:0007669"/>
    <property type="project" value="TreeGrafter"/>
</dbReference>
<name>A0A6M3IRJ4_9ZZZZ</name>
<sequence>MQCPFCKDPVPQFDAPRRSHLIAYQSADNHLHVHGDLSDKVKMQELIEASAQEAGISLSSSGLARSEIVFHNRQRIGDMLMFTCAVRDFKAAYPAVRVNVIATAMHIFDNNPAIDRTLLATPENTLKIGPGRLTNSSNRIDWHFANAYRVSIEDALGIHIPQGESRPDIWFTQEEYDAPRITDKPYWIIVVNGEKGWGCKMYPTSRWQQFIDQNPDITFYQVGTNEDNPPRLQGPNVVDFVGKTQSKETGIRDLFKLFLHAEGSIGLVSFHMHLSGALKKPCVVVAGGREPVHFTRYPGHQYLANDGCLPCSINACWHCDIKACPYLVEVGGEQTPKCVDLITPEDLTRALNAYYQGGRLTKGKPSDRPKLKNVVPTPVKVSAPVSPSLAEIPTEALAAGLSFGGGSLTAGDWTFIQGVIKDHNIKSVLEFGAGLSTILLNKAGMRVVTFETNQGWIDKLKKHYPSADVRLWDGVNLDLGSETTVYHFDFAFVDGPSGGASREASTKIAAAISDIVIIHDAGRENERKWQDLYVKDRFTGPGKGGNRCHLWVKKEKQSHLSGHEKIVCQVCQAVIAQCRCIEGHDNIQYSICDQCNKNPYNHTGVCRKETMPQKQAERASEATIASGGGKFIKVVSTARGWGGCARSITTIMKLLLAAGHRVEFIPFRNSVGSREFKECLSGDLKNVVVTENYSSILEACDVLFVYGDDYIWEFGTPEVSAAFSEINAKRKIMMLNYRRGKVGEIPWTRGWDKYMFLNKTQEDELLRVHPGVPTKVLPPCTDLTEFLKIKPFYQGNLRIVRHSSQGDTKYSKEFQHEVFSLLVAREDAEISLMPAPSWLEDHARVHKMWRNVPPVPEFLATGNLFWYSLPQGYMDMGPRVILESMAAGLPVMADAWGGAVDRVTPECGWLVKSKDEYAEIIKNLTPEELEEKGKAAKARALAEFVPENYLKEIIGNE</sequence>
<dbReference type="Gene3D" id="3.40.50.2000">
    <property type="entry name" value="Glycogen Phosphorylase B"/>
    <property type="match status" value="3"/>
</dbReference>
<dbReference type="AlphaFoldDB" id="A0A6M3IRJ4"/>
<evidence type="ECO:0000313" key="1">
    <source>
        <dbReference type="EMBL" id="QJA60210.1"/>
    </source>
</evidence>
<proteinExistence type="predicted"/>